<dbReference type="SUPFAM" id="SSF51735">
    <property type="entry name" value="NAD(P)-binding Rossmann-fold domains"/>
    <property type="match status" value="1"/>
</dbReference>
<dbReference type="NCBIfam" id="NF009499">
    <property type="entry name" value="PRK12859.1"/>
    <property type="match status" value="1"/>
</dbReference>
<dbReference type="EMBL" id="OAOP01000004">
    <property type="protein sequence ID" value="SNX70906.1"/>
    <property type="molecule type" value="Genomic_DNA"/>
</dbReference>
<dbReference type="OrthoDB" id="9803333at2"/>
<accession>A0A285CV55</accession>
<evidence type="ECO:0000313" key="4">
    <source>
        <dbReference type="Proteomes" id="UP000219546"/>
    </source>
</evidence>
<dbReference type="Proteomes" id="UP000219546">
    <property type="component" value="Unassembled WGS sequence"/>
</dbReference>
<dbReference type="RefSeq" id="WP_097158794.1">
    <property type="nucleotide sequence ID" value="NZ_JBEPMQ010000006.1"/>
</dbReference>
<dbReference type="InterPro" id="IPR002347">
    <property type="entry name" value="SDR_fam"/>
</dbReference>
<dbReference type="InterPro" id="IPR036291">
    <property type="entry name" value="NAD(P)-bd_dom_sf"/>
</dbReference>
<keyword evidence="2" id="KW-0560">Oxidoreductase</keyword>
<dbReference type="GO" id="GO:0016614">
    <property type="term" value="F:oxidoreductase activity, acting on CH-OH group of donors"/>
    <property type="evidence" value="ECO:0007669"/>
    <property type="project" value="UniProtKB-ARBA"/>
</dbReference>
<reference evidence="3 4" key="1">
    <citation type="submission" date="2017-08" db="EMBL/GenBank/DDBJ databases">
        <authorList>
            <person name="de Groot N.N."/>
        </authorList>
    </citation>
    <scope>NUCLEOTIDE SEQUENCE [LARGE SCALE GENOMIC DNA]</scope>
    <source>
        <strain evidence="3 4">JC228</strain>
    </source>
</reference>
<dbReference type="PANTHER" id="PTHR48107">
    <property type="entry name" value="NADPH-DEPENDENT ALDEHYDE REDUCTASE-LIKE PROTEIN, CHLOROPLASTIC-RELATED"/>
    <property type="match status" value="1"/>
</dbReference>
<dbReference type="PANTHER" id="PTHR48107:SF7">
    <property type="entry name" value="RE15974P"/>
    <property type="match status" value="1"/>
</dbReference>
<comment type="similarity">
    <text evidence="1">Belongs to the short-chain dehydrogenases/reductases (SDR) family.</text>
</comment>
<organism evidence="3 4">
    <name type="scientific">Bacillus oleivorans</name>
    <dbReference type="NCBI Taxonomy" id="1448271"/>
    <lineage>
        <taxon>Bacteria</taxon>
        <taxon>Bacillati</taxon>
        <taxon>Bacillota</taxon>
        <taxon>Bacilli</taxon>
        <taxon>Bacillales</taxon>
        <taxon>Bacillaceae</taxon>
        <taxon>Bacillus</taxon>
    </lineage>
</organism>
<protein>
    <submittedName>
        <fullName evidence="3">3-oxoacyl-[acyl-carrier protein] reductase</fullName>
    </submittedName>
</protein>
<dbReference type="CDD" id="cd05233">
    <property type="entry name" value="SDR_c"/>
    <property type="match status" value="1"/>
</dbReference>
<dbReference type="NCBIfam" id="NF009389">
    <property type="entry name" value="PRK12748.1"/>
    <property type="match status" value="1"/>
</dbReference>
<evidence type="ECO:0000256" key="1">
    <source>
        <dbReference type="ARBA" id="ARBA00006484"/>
    </source>
</evidence>
<evidence type="ECO:0000313" key="3">
    <source>
        <dbReference type="EMBL" id="SNX70906.1"/>
    </source>
</evidence>
<proteinExistence type="inferred from homology"/>
<gene>
    <name evidence="3" type="ORF">SAMN05877753_104426</name>
</gene>
<dbReference type="PRINTS" id="PR00081">
    <property type="entry name" value="GDHRDH"/>
</dbReference>
<keyword evidence="4" id="KW-1185">Reference proteome</keyword>
<dbReference type="PRINTS" id="PR00080">
    <property type="entry name" value="SDRFAMILY"/>
</dbReference>
<dbReference type="Pfam" id="PF13561">
    <property type="entry name" value="adh_short_C2"/>
    <property type="match status" value="1"/>
</dbReference>
<dbReference type="AlphaFoldDB" id="A0A285CV55"/>
<sequence length="254" mass="27694">MNKIAIITGASRLQGIGAAICRALAGQQMDIFFTYWSPYDQEMEWGIKEEEPSLLQKEILQFGVRCEKMELNLAVKYSHQVLLDEVESKLGPADVLVNNAAYSTSSSFKTLDEEELLLHYLVNVKATSLVSCEFAKRFSKGQGGRIINLTSGQSLAPMPGELAYATTKGAIEALTTTLSAEVAEKGITVNAVNPGPTDTGWMSADLKRQLTQKFPRGRVGVPQDVANLVSFLASEQSEWITGQVIHSEGGFMRG</sequence>
<dbReference type="Gene3D" id="3.40.50.720">
    <property type="entry name" value="NAD(P)-binding Rossmann-like Domain"/>
    <property type="match status" value="1"/>
</dbReference>
<name>A0A285CV55_9BACI</name>
<dbReference type="PROSITE" id="PS00061">
    <property type="entry name" value="ADH_SHORT"/>
    <property type="match status" value="1"/>
</dbReference>
<evidence type="ECO:0000256" key="2">
    <source>
        <dbReference type="ARBA" id="ARBA00023002"/>
    </source>
</evidence>
<dbReference type="InterPro" id="IPR020904">
    <property type="entry name" value="Sc_DH/Rdtase_CS"/>
</dbReference>